<name>A0A8S4RQS3_9NEOP</name>
<evidence type="ECO:0000313" key="2">
    <source>
        <dbReference type="Proteomes" id="UP000838756"/>
    </source>
</evidence>
<protein>
    <submittedName>
        <fullName evidence="1">Jg6864 protein</fullName>
    </submittedName>
</protein>
<dbReference type="EMBL" id="CAKXAJ010025428">
    <property type="protein sequence ID" value="CAH2239283.1"/>
    <property type="molecule type" value="Genomic_DNA"/>
</dbReference>
<organism evidence="1 2">
    <name type="scientific">Pararge aegeria aegeria</name>
    <dbReference type="NCBI Taxonomy" id="348720"/>
    <lineage>
        <taxon>Eukaryota</taxon>
        <taxon>Metazoa</taxon>
        <taxon>Ecdysozoa</taxon>
        <taxon>Arthropoda</taxon>
        <taxon>Hexapoda</taxon>
        <taxon>Insecta</taxon>
        <taxon>Pterygota</taxon>
        <taxon>Neoptera</taxon>
        <taxon>Endopterygota</taxon>
        <taxon>Lepidoptera</taxon>
        <taxon>Glossata</taxon>
        <taxon>Ditrysia</taxon>
        <taxon>Papilionoidea</taxon>
        <taxon>Nymphalidae</taxon>
        <taxon>Satyrinae</taxon>
        <taxon>Satyrini</taxon>
        <taxon>Parargina</taxon>
        <taxon>Pararge</taxon>
    </lineage>
</organism>
<comment type="caution">
    <text evidence="1">The sequence shown here is derived from an EMBL/GenBank/DDBJ whole genome shotgun (WGS) entry which is preliminary data.</text>
</comment>
<proteinExistence type="predicted"/>
<accession>A0A8S4RQS3</accession>
<dbReference type="Proteomes" id="UP000838756">
    <property type="component" value="Unassembled WGS sequence"/>
</dbReference>
<dbReference type="AlphaFoldDB" id="A0A8S4RQS3"/>
<gene>
    <name evidence="1" type="primary">jg6864</name>
    <name evidence="1" type="ORF">PAEG_LOCUS16078</name>
</gene>
<keyword evidence="2" id="KW-1185">Reference proteome</keyword>
<sequence length="102" mass="11496">MNAKLSRESDERRKIGAATSVCVVRLRRLDTGLRSARWPVVRLASRTVSHAEVGESYHHLSHTVLTARSPKLQFGNLIIYIVDWARIRGNKFSSKPQMGLLA</sequence>
<evidence type="ECO:0000313" key="1">
    <source>
        <dbReference type="EMBL" id="CAH2239283.1"/>
    </source>
</evidence>
<reference evidence="1" key="1">
    <citation type="submission" date="2022-03" db="EMBL/GenBank/DDBJ databases">
        <authorList>
            <person name="Lindestad O."/>
        </authorList>
    </citation>
    <scope>NUCLEOTIDE SEQUENCE</scope>
</reference>